<evidence type="ECO:0000259" key="4">
    <source>
        <dbReference type="Pfam" id="PF00462"/>
    </source>
</evidence>
<protein>
    <submittedName>
        <fullName evidence="5">Glutaredoxin domain-containing protein</fullName>
    </submittedName>
</protein>
<dbReference type="InterPro" id="IPR036249">
    <property type="entry name" value="Thioredoxin-like_sf"/>
</dbReference>
<dbReference type="InterPro" id="IPR051548">
    <property type="entry name" value="Grx-like_ET"/>
</dbReference>
<dbReference type="EMBL" id="JAXIVS010000008">
    <property type="protein sequence ID" value="MDY7229311.1"/>
    <property type="molecule type" value="Genomic_DNA"/>
</dbReference>
<accession>A0ABU5H749</accession>
<evidence type="ECO:0000256" key="2">
    <source>
        <dbReference type="PROSITE-ProRule" id="PRU01282"/>
    </source>
</evidence>
<dbReference type="Gene3D" id="3.40.30.10">
    <property type="entry name" value="Glutaredoxin"/>
    <property type="match status" value="1"/>
</dbReference>
<keyword evidence="6" id="KW-1185">Reference proteome</keyword>
<dbReference type="Gene3D" id="1.25.40.10">
    <property type="entry name" value="Tetratricopeptide repeat domain"/>
    <property type="match status" value="1"/>
</dbReference>
<reference evidence="5 6" key="1">
    <citation type="submission" date="2023-12" db="EMBL/GenBank/DDBJ databases">
        <title>the genome sequence of Hyalangium sp. s54d21.</title>
        <authorList>
            <person name="Zhang X."/>
        </authorList>
    </citation>
    <scope>NUCLEOTIDE SEQUENCE [LARGE SCALE GENOMIC DNA]</scope>
    <source>
        <strain evidence="6">s54d21</strain>
    </source>
</reference>
<feature type="compositionally biased region" description="Basic and acidic residues" evidence="3">
    <location>
        <begin position="180"/>
        <end position="189"/>
    </location>
</feature>
<evidence type="ECO:0000313" key="6">
    <source>
        <dbReference type="Proteomes" id="UP001291309"/>
    </source>
</evidence>
<dbReference type="CDD" id="cd02976">
    <property type="entry name" value="NrdH"/>
    <property type="match status" value="1"/>
</dbReference>
<dbReference type="PANTHER" id="PTHR34386">
    <property type="entry name" value="GLUTAREDOXIN"/>
    <property type="match status" value="1"/>
</dbReference>
<comment type="similarity">
    <text evidence="1 2">Belongs to the ArsC family.</text>
</comment>
<dbReference type="SUPFAM" id="SSF48452">
    <property type="entry name" value="TPR-like"/>
    <property type="match status" value="1"/>
</dbReference>
<dbReference type="RefSeq" id="WP_321548038.1">
    <property type="nucleotide sequence ID" value="NZ_JAXIVS010000008.1"/>
</dbReference>
<evidence type="ECO:0000256" key="3">
    <source>
        <dbReference type="SAM" id="MobiDB-lite"/>
    </source>
</evidence>
<sequence>MHALLIAMVFAASPPLDEAKSHLKAGRIDDVYFALEGQQLPEAEHPAAADVLADAARKALTKKDAVMALQLARMAEKYGKAHAGVLETAARASRALEQFEDAEKYADRWLESAPRSDAGHLFRAELAVEAAEWDVALSHLEAVKGPAAKSAKALELRKRARKEHQEKATGLSTLKDLEKQLARAQEEATKNPSRRTGSRAEARSEGVVIYTTAWCGYCKRAKAWLKARGVAFVERDVEKDPDAAAELANKAAAAKKSPRGVPVIDVKGTLVLGFDEKQLEQLL</sequence>
<feature type="region of interest" description="Disordered" evidence="3">
    <location>
        <begin position="180"/>
        <end position="201"/>
    </location>
</feature>
<dbReference type="Pfam" id="PF00462">
    <property type="entry name" value="Glutaredoxin"/>
    <property type="match status" value="1"/>
</dbReference>
<dbReference type="InterPro" id="IPR011990">
    <property type="entry name" value="TPR-like_helical_dom_sf"/>
</dbReference>
<name>A0ABU5H749_9BACT</name>
<dbReference type="InterPro" id="IPR002109">
    <property type="entry name" value="Glutaredoxin"/>
</dbReference>
<dbReference type="PROSITE" id="PS51354">
    <property type="entry name" value="GLUTAREDOXIN_2"/>
    <property type="match status" value="1"/>
</dbReference>
<dbReference type="InterPro" id="IPR006660">
    <property type="entry name" value="Arsenate_reductase-like"/>
</dbReference>
<organism evidence="5 6">
    <name type="scientific">Hyalangium rubrum</name>
    <dbReference type="NCBI Taxonomy" id="3103134"/>
    <lineage>
        <taxon>Bacteria</taxon>
        <taxon>Pseudomonadati</taxon>
        <taxon>Myxococcota</taxon>
        <taxon>Myxococcia</taxon>
        <taxon>Myxococcales</taxon>
        <taxon>Cystobacterineae</taxon>
        <taxon>Archangiaceae</taxon>
        <taxon>Hyalangium</taxon>
    </lineage>
</organism>
<dbReference type="SUPFAM" id="SSF52833">
    <property type="entry name" value="Thioredoxin-like"/>
    <property type="match status" value="1"/>
</dbReference>
<feature type="domain" description="Glutaredoxin" evidence="4">
    <location>
        <begin position="207"/>
        <end position="271"/>
    </location>
</feature>
<dbReference type="PANTHER" id="PTHR34386:SF1">
    <property type="entry name" value="GLUTAREDOXIN-LIKE PROTEIN NRDH"/>
    <property type="match status" value="1"/>
</dbReference>
<dbReference type="PROSITE" id="PS51353">
    <property type="entry name" value="ARSC"/>
    <property type="match status" value="1"/>
</dbReference>
<gene>
    <name evidence="5" type="ORF">SYV04_23160</name>
</gene>
<evidence type="ECO:0000313" key="5">
    <source>
        <dbReference type="EMBL" id="MDY7229311.1"/>
    </source>
</evidence>
<dbReference type="Proteomes" id="UP001291309">
    <property type="component" value="Unassembled WGS sequence"/>
</dbReference>
<comment type="caution">
    <text evidence="5">The sequence shown here is derived from an EMBL/GenBank/DDBJ whole genome shotgun (WGS) entry which is preliminary data.</text>
</comment>
<proteinExistence type="inferred from homology"/>
<evidence type="ECO:0000256" key="1">
    <source>
        <dbReference type="ARBA" id="ARBA00007198"/>
    </source>
</evidence>